<evidence type="ECO:0000256" key="8">
    <source>
        <dbReference type="SAM" id="Phobius"/>
    </source>
</evidence>
<dbReference type="InterPro" id="IPR043760">
    <property type="entry name" value="PycTM_dom"/>
</dbReference>
<evidence type="ECO:0000256" key="7">
    <source>
        <dbReference type="ARBA" id="ARBA00023136"/>
    </source>
</evidence>
<feature type="domain" description="Pycsar effector protein" evidence="9">
    <location>
        <begin position="13"/>
        <end position="171"/>
    </location>
</feature>
<feature type="transmembrane region" description="Helical" evidence="8">
    <location>
        <begin position="57"/>
        <end position="78"/>
    </location>
</feature>
<comment type="subcellular location">
    <subcellularLocation>
        <location evidence="1">Cell membrane</location>
    </subcellularLocation>
</comment>
<name>A0A2K8KST2_9GAMM</name>
<keyword evidence="3 8" id="KW-0812">Transmembrane</keyword>
<dbReference type="GO" id="GO:0051607">
    <property type="term" value="P:defense response to virus"/>
    <property type="evidence" value="ECO:0007669"/>
    <property type="project" value="UniProtKB-KW"/>
</dbReference>
<keyword evidence="6" id="KW-0051">Antiviral defense</keyword>
<evidence type="ECO:0000256" key="2">
    <source>
        <dbReference type="ARBA" id="ARBA00022475"/>
    </source>
</evidence>
<evidence type="ECO:0000256" key="3">
    <source>
        <dbReference type="ARBA" id="ARBA00022692"/>
    </source>
</evidence>
<dbReference type="GO" id="GO:0005886">
    <property type="term" value="C:plasma membrane"/>
    <property type="evidence" value="ECO:0007669"/>
    <property type="project" value="UniProtKB-SubCell"/>
</dbReference>
<accession>A0A2K8KST2</accession>
<proteinExistence type="predicted"/>
<keyword evidence="5 8" id="KW-1133">Transmembrane helix</keyword>
<dbReference type="GO" id="GO:0000166">
    <property type="term" value="F:nucleotide binding"/>
    <property type="evidence" value="ECO:0007669"/>
    <property type="project" value="UniProtKB-KW"/>
</dbReference>
<organism evidence="10 11">
    <name type="scientific">Reinekea forsetii</name>
    <dbReference type="NCBI Taxonomy" id="1336806"/>
    <lineage>
        <taxon>Bacteria</taxon>
        <taxon>Pseudomonadati</taxon>
        <taxon>Pseudomonadota</taxon>
        <taxon>Gammaproteobacteria</taxon>
        <taxon>Oceanospirillales</taxon>
        <taxon>Saccharospirillaceae</taxon>
        <taxon>Reinekea</taxon>
    </lineage>
</organism>
<evidence type="ECO:0000313" key="10">
    <source>
        <dbReference type="EMBL" id="ATX76931.1"/>
    </source>
</evidence>
<dbReference type="KEGG" id="rfo:REIFOR_01793"/>
<keyword evidence="11" id="KW-1185">Reference proteome</keyword>
<keyword evidence="2" id="KW-1003">Cell membrane</keyword>
<dbReference type="Proteomes" id="UP000229757">
    <property type="component" value="Chromosome"/>
</dbReference>
<evidence type="ECO:0000313" key="11">
    <source>
        <dbReference type="Proteomes" id="UP000229757"/>
    </source>
</evidence>
<keyword evidence="4" id="KW-0547">Nucleotide-binding</keyword>
<evidence type="ECO:0000259" key="9">
    <source>
        <dbReference type="Pfam" id="PF18967"/>
    </source>
</evidence>
<dbReference type="AlphaFoldDB" id="A0A2K8KST2"/>
<reference evidence="10 11" key="1">
    <citation type="journal article" date="2017" name="Environ. Microbiol.">
        <title>Genomic and physiological analyses of 'Reinekea forsetii' reveal a versatile opportunistic lifestyle during spring algae blooms.</title>
        <authorList>
            <person name="Avci B."/>
            <person name="Hahnke R.L."/>
            <person name="Chafee M."/>
            <person name="Fischer T."/>
            <person name="Gruber-Vodicka H."/>
            <person name="Tegetmeyer H.E."/>
            <person name="Harder J."/>
            <person name="Fuchs B.M."/>
            <person name="Amann R.I."/>
            <person name="Teeling H."/>
        </authorList>
    </citation>
    <scope>NUCLEOTIDE SEQUENCE [LARGE SCALE GENOMIC DNA]</scope>
    <source>
        <strain evidence="10 11">Hel1_31_D35</strain>
    </source>
</reference>
<dbReference type="EMBL" id="CP011797">
    <property type="protein sequence ID" value="ATX76931.1"/>
    <property type="molecule type" value="Genomic_DNA"/>
</dbReference>
<keyword evidence="7 8" id="KW-0472">Membrane</keyword>
<sequence length="178" mass="20273">MHIQTPAVHVDHMLKQTRQHHVTLSSMADAKANMLLTMSSVVATLCLPQLSNLAYRPALGTLMFFCLITIFFACYAVMPKMSMAKRPDGDLELSNPNFNPMFFGDFHTIKFDDYLVMMERTLNDSSLSYEIQLREIYGLGQYLAKKKYRLLRYGYLTFLTGFGSAAVILIITMVMPSF</sequence>
<dbReference type="RefSeq" id="WP_100257233.1">
    <property type="nucleotide sequence ID" value="NZ_CP011797.1"/>
</dbReference>
<evidence type="ECO:0000256" key="1">
    <source>
        <dbReference type="ARBA" id="ARBA00004236"/>
    </source>
</evidence>
<dbReference type="Pfam" id="PF18967">
    <property type="entry name" value="PycTM"/>
    <property type="match status" value="1"/>
</dbReference>
<gene>
    <name evidence="10" type="ORF">REIFOR_01793</name>
</gene>
<protein>
    <recommendedName>
        <fullName evidence="9">Pycsar effector protein domain-containing protein</fullName>
    </recommendedName>
</protein>
<evidence type="ECO:0000256" key="4">
    <source>
        <dbReference type="ARBA" id="ARBA00022741"/>
    </source>
</evidence>
<dbReference type="OrthoDB" id="338959at2"/>
<feature type="transmembrane region" description="Helical" evidence="8">
    <location>
        <begin position="153"/>
        <end position="175"/>
    </location>
</feature>
<evidence type="ECO:0000256" key="6">
    <source>
        <dbReference type="ARBA" id="ARBA00023118"/>
    </source>
</evidence>
<evidence type="ECO:0000256" key="5">
    <source>
        <dbReference type="ARBA" id="ARBA00022989"/>
    </source>
</evidence>